<evidence type="ECO:0000313" key="2">
    <source>
        <dbReference type="Proteomes" id="UP000663586"/>
    </source>
</evidence>
<dbReference type="InterPro" id="IPR046604">
    <property type="entry name" value="DUF6663"/>
</dbReference>
<dbReference type="RefSeq" id="WP_238477572.1">
    <property type="nucleotide sequence ID" value="NZ_CP064786.1"/>
</dbReference>
<dbReference type="AlphaFoldDB" id="A0A897MSQ8"/>
<keyword evidence="2" id="KW-1185">Reference proteome</keyword>
<dbReference type="KEGG" id="hara:AArcS_2326"/>
<name>A0A897MSQ8_9EURY</name>
<evidence type="ECO:0000313" key="1">
    <source>
        <dbReference type="EMBL" id="QSG03522.1"/>
    </source>
</evidence>
<sequence length="185" mass="20378">MDQTTDGRFRVLPGRSDDELLLLDAESAEPNYVPVPTDETPATGHLVDATLVWEDGDPAVSECSVVDATTFRFVRTDEPAFEAARECFESARAEGAAMNSQVTRNMDSDPNGVVYTFAEQAGERDLFGEFRDGVKPLEPLVARAAEAAEPPFSVWVLDTPEPFVLVYIVLGPDSLLERTMQDTYR</sequence>
<dbReference type="GeneID" id="70685703"/>
<dbReference type="Pfam" id="PF20368">
    <property type="entry name" value="DUF6663"/>
    <property type="match status" value="1"/>
</dbReference>
<gene>
    <name evidence="1" type="ORF">AArcS_2326</name>
</gene>
<organism evidence="1 2">
    <name type="scientific">Natranaeroarchaeum sulfidigenes</name>
    <dbReference type="NCBI Taxonomy" id="2784880"/>
    <lineage>
        <taxon>Archaea</taxon>
        <taxon>Methanobacteriati</taxon>
        <taxon>Methanobacteriota</taxon>
        <taxon>Stenosarchaea group</taxon>
        <taxon>Halobacteria</taxon>
        <taxon>Halobacteriales</taxon>
        <taxon>Natronoarchaeaceae</taxon>
        <taxon>Natranaeroarchaeum</taxon>
    </lineage>
</organism>
<reference evidence="1" key="1">
    <citation type="submission" date="2020-11" db="EMBL/GenBank/DDBJ databases">
        <title>Carbohydrate-dependent, anaerobic sulfur respiration: A novel catabolism in halophilic archaea.</title>
        <authorList>
            <person name="Sorokin D.Y."/>
            <person name="Messina E."/>
            <person name="Smedile F."/>
            <person name="La Cono V."/>
            <person name="Hallsworth J.E."/>
            <person name="Yakimov M.M."/>
        </authorList>
    </citation>
    <scope>NUCLEOTIDE SEQUENCE</scope>
    <source>
        <strain evidence="1">AArc-S</strain>
    </source>
</reference>
<accession>A0A897MSQ8</accession>
<dbReference type="Proteomes" id="UP000663586">
    <property type="component" value="Chromosome"/>
</dbReference>
<proteinExistence type="predicted"/>
<protein>
    <submittedName>
        <fullName evidence="1">Uncharacterized protein</fullName>
    </submittedName>
</protein>
<dbReference type="EMBL" id="CP064786">
    <property type="protein sequence ID" value="QSG03522.1"/>
    <property type="molecule type" value="Genomic_DNA"/>
</dbReference>